<accession>A0A2P6MRQ9</accession>
<dbReference type="InterPro" id="IPR039899">
    <property type="entry name" value="BET1_SNARE"/>
</dbReference>
<evidence type="ECO:0000256" key="8">
    <source>
        <dbReference type="ARBA" id="ARBA00046280"/>
    </source>
</evidence>
<keyword evidence="4" id="KW-0653">Protein transport</keyword>
<comment type="subcellular location">
    <subcellularLocation>
        <location evidence="8">Endomembrane system</location>
        <topology evidence="8">Single-pass type IV membrane protein</topology>
    </subcellularLocation>
    <subcellularLocation>
        <location evidence="1">Golgi apparatus membrane</location>
    </subcellularLocation>
</comment>
<keyword evidence="3" id="KW-0812">Transmembrane</keyword>
<evidence type="ECO:0000256" key="3">
    <source>
        <dbReference type="ARBA" id="ARBA00022692"/>
    </source>
</evidence>
<dbReference type="GO" id="GO:0015031">
    <property type="term" value="P:protein transport"/>
    <property type="evidence" value="ECO:0007669"/>
    <property type="project" value="UniProtKB-KW"/>
</dbReference>
<dbReference type="AlphaFoldDB" id="A0A2P6MRQ9"/>
<dbReference type="GO" id="GO:0000139">
    <property type="term" value="C:Golgi membrane"/>
    <property type="evidence" value="ECO:0007669"/>
    <property type="project" value="UniProtKB-SubCell"/>
</dbReference>
<dbReference type="PANTHER" id="PTHR12791">
    <property type="entry name" value="GOLGI SNARE BET1-RELATED"/>
    <property type="match status" value="1"/>
</dbReference>
<protein>
    <recommendedName>
        <fullName evidence="10">t-SNARE coiled-coil homology domain-containing protein</fullName>
    </recommendedName>
</protein>
<evidence type="ECO:0000256" key="9">
    <source>
        <dbReference type="SAM" id="MobiDB-lite"/>
    </source>
</evidence>
<dbReference type="Gene3D" id="1.20.5.110">
    <property type="match status" value="1"/>
</dbReference>
<evidence type="ECO:0000313" key="12">
    <source>
        <dbReference type="Proteomes" id="UP000241769"/>
    </source>
</evidence>
<keyword evidence="12" id="KW-1185">Reference proteome</keyword>
<dbReference type="InParanoid" id="A0A2P6MRQ9"/>
<dbReference type="CDD" id="cd15853">
    <property type="entry name" value="SNARE_Bet1"/>
    <property type="match status" value="1"/>
</dbReference>
<dbReference type="InterPro" id="IPR000727">
    <property type="entry name" value="T_SNARE_dom"/>
</dbReference>
<organism evidence="11 12">
    <name type="scientific">Planoprotostelium fungivorum</name>
    <dbReference type="NCBI Taxonomy" id="1890364"/>
    <lineage>
        <taxon>Eukaryota</taxon>
        <taxon>Amoebozoa</taxon>
        <taxon>Evosea</taxon>
        <taxon>Variosea</taxon>
        <taxon>Cavosteliida</taxon>
        <taxon>Cavosteliaceae</taxon>
        <taxon>Planoprotostelium</taxon>
    </lineage>
</organism>
<evidence type="ECO:0000256" key="7">
    <source>
        <dbReference type="ARBA" id="ARBA00023136"/>
    </source>
</evidence>
<feature type="region of interest" description="Disordered" evidence="9">
    <location>
        <begin position="71"/>
        <end position="90"/>
    </location>
</feature>
<gene>
    <name evidence="11" type="ORF">PROFUN_10289</name>
</gene>
<keyword evidence="7" id="KW-0472">Membrane</keyword>
<evidence type="ECO:0000256" key="6">
    <source>
        <dbReference type="ARBA" id="ARBA00023034"/>
    </source>
</evidence>
<keyword evidence="6" id="KW-0333">Golgi apparatus</keyword>
<comment type="caution">
    <text evidence="11">The sequence shown here is derived from an EMBL/GenBank/DDBJ whole genome shotgun (WGS) entry which is preliminary data.</text>
</comment>
<dbReference type="SUPFAM" id="SSF58038">
    <property type="entry name" value="SNARE fusion complex"/>
    <property type="match status" value="1"/>
</dbReference>
<dbReference type="EMBL" id="MDYQ01000464">
    <property type="protein sequence ID" value="PRP74391.1"/>
    <property type="molecule type" value="Genomic_DNA"/>
</dbReference>
<evidence type="ECO:0000256" key="4">
    <source>
        <dbReference type="ARBA" id="ARBA00022927"/>
    </source>
</evidence>
<feature type="domain" description="T-SNARE coiled-coil homology" evidence="10">
    <location>
        <begin position="92"/>
        <end position="154"/>
    </location>
</feature>
<evidence type="ECO:0000256" key="2">
    <source>
        <dbReference type="ARBA" id="ARBA00022448"/>
    </source>
</evidence>
<dbReference type="PROSITE" id="PS50192">
    <property type="entry name" value="T_SNARE"/>
    <property type="match status" value="1"/>
</dbReference>
<evidence type="ECO:0000259" key="10">
    <source>
        <dbReference type="PROSITE" id="PS50192"/>
    </source>
</evidence>
<keyword evidence="2" id="KW-0813">Transport</keyword>
<dbReference type="Proteomes" id="UP000241769">
    <property type="component" value="Unassembled WGS sequence"/>
</dbReference>
<keyword evidence="5" id="KW-1133">Transmembrane helix</keyword>
<dbReference type="OrthoDB" id="261831at2759"/>
<proteinExistence type="predicted"/>
<evidence type="ECO:0000256" key="5">
    <source>
        <dbReference type="ARBA" id="ARBA00022989"/>
    </source>
</evidence>
<evidence type="ECO:0000256" key="1">
    <source>
        <dbReference type="ARBA" id="ARBA00004394"/>
    </source>
</evidence>
<name>A0A2P6MRQ9_9EUKA</name>
<sequence>MRDLILNFLTGSEAGCFRFYRLATQNILQRDKWIQSISAFISSFKPGQFYLAIELLSPRTAAPRNANKDRASLLGLPSRNDASSSSQLESEELLMGQNDAALDDLARTTSMIRDISIDMRSNLDEQQKYLDSMNTSATGIQGLFNTTMDRFTTMQQTGGFKAMVKLVGALVVVYPQPIEAFEPFVWTSPQSIHKAIRSCSILVE</sequence>
<evidence type="ECO:0000313" key="11">
    <source>
        <dbReference type="EMBL" id="PRP74391.1"/>
    </source>
</evidence>
<reference evidence="11 12" key="1">
    <citation type="journal article" date="2018" name="Genome Biol. Evol.">
        <title>Multiple Roots of Fruiting Body Formation in Amoebozoa.</title>
        <authorList>
            <person name="Hillmann F."/>
            <person name="Forbes G."/>
            <person name="Novohradska S."/>
            <person name="Ferling I."/>
            <person name="Riege K."/>
            <person name="Groth M."/>
            <person name="Westermann M."/>
            <person name="Marz M."/>
            <person name="Spaller T."/>
            <person name="Winckler T."/>
            <person name="Schaap P."/>
            <person name="Glockner G."/>
        </authorList>
    </citation>
    <scope>NUCLEOTIDE SEQUENCE [LARGE SCALE GENOMIC DNA]</scope>
    <source>
        <strain evidence="11 12">Jena</strain>
    </source>
</reference>